<keyword evidence="6 9" id="KW-0812">Transmembrane</keyword>
<comment type="caution">
    <text evidence="11">The sequence shown here is derived from an EMBL/GenBank/DDBJ whole genome shotgun (WGS) entry which is preliminary data.</text>
</comment>
<feature type="transmembrane region" description="Helical" evidence="9">
    <location>
        <begin position="69"/>
        <end position="90"/>
    </location>
</feature>
<keyword evidence="12" id="KW-1185">Reference proteome</keyword>
<evidence type="ECO:0000313" key="12">
    <source>
        <dbReference type="Proteomes" id="UP000755585"/>
    </source>
</evidence>
<gene>
    <name evidence="11" type="ORF">JOF29_006457</name>
</gene>
<protein>
    <recommendedName>
        <fullName evidence="9">Transport permease protein</fullName>
    </recommendedName>
</protein>
<keyword evidence="8 9" id="KW-0472">Membrane</keyword>
<reference evidence="11 12" key="1">
    <citation type="submission" date="2021-03" db="EMBL/GenBank/DDBJ databases">
        <title>Sequencing the genomes of 1000 actinobacteria strains.</title>
        <authorList>
            <person name="Klenk H.-P."/>
        </authorList>
    </citation>
    <scope>NUCLEOTIDE SEQUENCE [LARGE SCALE GENOMIC DNA]</scope>
    <source>
        <strain evidence="11 12">DSM 18824</strain>
    </source>
</reference>
<feature type="domain" description="ABC transmembrane type-2" evidence="10">
    <location>
        <begin position="66"/>
        <end position="293"/>
    </location>
</feature>
<keyword evidence="7 9" id="KW-1133">Transmembrane helix</keyword>
<comment type="similarity">
    <text evidence="2 9">Belongs to the ABC-2 integral membrane protein family.</text>
</comment>
<proteinExistence type="inferred from homology"/>
<sequence>MPTAAVPTEPTGVSVDPAALAERYGLSKSSIRPPLGSYLRELWSRRKFVVSYATARTYAMYAGARLGSIWQILTPLLNAGVYYLAFGVLLGTKNGINNYVAFLLSGVFVFTFTQRCMTEGSRSLALNLSLIRTLHFPRATLPLAYVLNELNQMLISLGLLFLVVGFTDGPAWRWLLVVPAMLLQVMFNIGITLVFARIGTFVTDISQLLPFITRTWLYASGIFFSLPYKLSQLHAPGWVVQVLAFNPISAYIDIVRRSLLTEHQKNQLPYAWTIAVVWAFVMLAGGLWYFWRAEDRYGRG</sequence>
<dbReference type="Pfam" id="PF01061">
    <property type="entry name" value="ABC2_membrane"/>
    <property type="match status" value="1"/>
</dbReference>
<dbReference type="PANTHER" id="PTHR30413">
    <property type="entry name" value="INNER MEMBRANE TRANSPORT PERMEASE"/>
    <property type="match status" value="1"/>
</dbReference>
<evidence type="ECO:0000256" key="5">
    <source>
        <dbReference type="ARBA" id="ARBA00022519"/>
    </source>
</evidence>
<evidence type="ECO:0000256" key="7">
    <source>
        <dbReference type="ARBA" id="ARBA00022989"/>
    </source>
</evidence>
<evidence type="ECO:0000256" key="2">
    <source>
        <dbReference type="ARBA" id="ARBA00007783"/>
    </source>
</evidence>
<comment type="subcellular location">
    <subcellularLocation>
        <location evidence="1">Cell inner membrane</location>
        <topology evidence="1">Multi-pass membrane protein</topology>
    </subcellularLocation>
    <subcellularLocation>
        <location evidence="9">Cell membrane</location>
        <topology evidence="9">Multi-pass membrane protein</topology>
    </subcellularLocation>
</comment>
<dbReference type="EMBL" id="JAGINT010000002">
    <property type="protein sequence ID" value="MBP2355347.1"/>
    <property type="molecule type" value="Genomic_DNA"/>
</dbReference>
<dbReference type="Proteomes" id="UP000755585">
    <property type="component" value="Unassembled WGS sequence"/>
</dbReference>
<feature type="transmembrane region" description="Helical" evidence="9">
    <location>
        <begin position="208"/>
        <end position="226"/>
    </location>
</feature>
<evidence type="ECO:0000313" key="11">
    <source>
        <dbReference type="EMBL" id="MBP2355347.1"/>
    </source>
</evidence>
<evidence type="ECO:0000256" key="4">
    <source>
        <dbReference type="ARBA" id="ARBA00022475"/>
    </source>
</evidence>
<feature type="transmembrane region" description="Helical" evidence="9">
    <location>
        <begin position="96"/>
        <end position="113"/>
    </location>
</feature>
<evidence type="ECO:0000256" key="3">
    <source>
        <dbReference type="ARBA" id="ARBA00022448"/>
    </source>
</evidence>
<feature type="transmembrane region" description="Helical" evidence="9">
    <location>
        <begin position="143"/>
        <end position="166"/>
    </location>
</feature>
<dbReference type="PANTHER" id="PTHR30413:SF8">
    <property type="entry name" value="TRANSPORT PERMEASE PROTEIN"/>
    <property type="match status" value="1"/>
</dbReference>
<evidence type="ECO:0000256" key="9">
    <source>
        <dbReference type="RuleBase" id="RU361157"/>
    </source>
</evidence>
<keyword evidence="3 9" id="KW-0813">Transport</keyword>
<dbReference type="InterPro" id="IPR013525">
    <property type="entry name" value="ABC2_TM"/>
</dbReference>
<evidence type="ECO:0000259" key="10">
    <source>
        <dbReference type="PROSITE" id="PS51012"/>
    </source>
</evidence>
<dbReference type="RefSeq" id="WP_209698030.1">
    <property type="nucleotide sequence ID" value="NZ_BAAAVU010000017.1"/>
</dbReference>
<dbReference type="InterPro" id="IPR047817">
    <property type="entry name" value="ABC2_TM_bact-type"/>
</dbReference>
<feature type="transmembrane region" description="Helical" evidence="9">
    <location>
        <begin position="238"/>
        <end position="256"/>
    </location>
</feature>
<evidence type="ECO:0000256" key="8">
    <source>
        <dbReference type="ARBA" id="ARBA00023136"/>
    </source>
</evidence>
<organism evidence="11 12">
    <name type="scientific">Kribbella aluminosa</name>
    <dbReference type="NCBI Taxonomy" id="416017"/>
    <lineage>
        <taxon>Bacteria</taxon>
        <taxon>Bacillati</taxon>
        <taxon>Actinomycetota</taxon>
        <taxon>Actinomycetes</taxon>
        <taxon>Propionibacteriales</taxon>
        <taxon>Kribbellaceae</taxon>
        <taxon>Kribbella</taxon>
    </lineage>
</organism>
<keyword evidence="5" id="KW-0997">Cell inner membrane</keyword>
<keyword evidence="4 9" id="KW-1003">Cell membrane</keyword>
<evidence type="ECO:0000256" key="1">
    <source>
        <dbReference type="ARBA" id="ARBA00004429"/>
    </source>
</evidence>
<feature type="transmembrane region" description="Helical" evidence="9">
    <location>
        <begin position="268"/>
        <end position="291"/>
    </location>
</feature>
<dbReference type="PROSITE" id="PS51012">
    <property type="entry name" value="ABC_TM2"/>
    <property type="match status" value="1"/>
</dbReference>
<feature type="transmembrane region" description="Helical" evidence="9">
    <location>
        <begin position="172"/>
        <end position="196"/>
    </location>
</feature>
<accession>A0ABS4UUM3</accession>
<name>A0ABS4UUM3_9ACTN</name>
<evidence type="ECO:0000256" key="6">
    <source>
        <dbReference type="ARBA" id="ARBA00022692"/>
    </source>
</evidence>